<evidence type="ECO:0000313" key="3">
    <source>
        <dbReference type="Proteomes" id="UP000228533"/>
    </source>
</evidence>
<feature type="transmembrane region" description="Helical" evidence="1">
    <location>
        <begin position="45"/>
        <end position="64"/>
    </location>
</feature>
<keyword evidence="1" id="KW-0472">Membrane</keyword>
<dbReference type="AlphaFoldDB" id="A0A2M6WSY7"/>
<proteinExistence type="predicted"/>
<evidence type="ECO:0008006" key="4">
    <source>
        <dbReference type="Google" id="ProtNLM"/>
    </source>
</evidence>
<keyword evidence="1" id="KW-1133">Transmembrane helix</keyword>
<feature type="transmembrane region" description="Helical" evidence="1">
    <location>
        <begin position="20"/>
        <end position="39"/>
    </location>
</feature>
<dbReference type="Pfam" id="PF12666">
    <property type="entry name" value="PrgI"/>
    <property type="match status" value="1"/>
</dbReference>
<dbReference type="InterPro" id="IPR024414">
    <property type="entry name" value="Uncharacterised_PrgI"/>
</dbReference>
<dbReference type="Proteomes" id="UP000228533">
    <property type="component" value="Unassembled WGS sequence"/>
</dbReference>
<evidence type="ECO:0000313" key="2">
    <source>
        <dbReference type="EMBL" id="PIT95919.1"/>
    </source>
</evidence>
<name>A0A2M6WSY7_9BACT</name>
<dbReference type="EMBL" id="PFAM01000018">
    <property type="protein sequence ID" value="PIT95919.1"/>
    <property type="molecule type" value="Genomic_DNA"/>
</dbReference>
<accession>A0A2M6WSY7</accession>
<protein>
    <recommendedName>
        <fullName evidence="4">PrgI family protein</fullName>
    </recommendedName>
</protein>
<organism evidence="2 3">
    <name type="scientific">Candidatus Falkowbacteria bacterium CG10_big_fil_rev_8_21_14_0_10_37_14</name>
    <dbReference type="NCBI Taxonomy" id="1974561"/>
    <lineage>
        <taxon>Bacteria</taxon>
        <taxon>Candidatus Falkowiibacteriota</taxon>
    </lineage>
</organism>
<keyword evidence="1" id="KW-0812">Transmembrane</keyword>
<sequence>MQQFTVPQFIDVEAKIVGPLSIRQFLVLMVGGIFVVIFYRIFDFSLFLVSAILTIMLAAIFAFTKIRGMDFHYFLLCFIQTTGKPMIRTWNRVPEMDNHDDLIPPSGRSNNSPRRFTTSHLNKLSLIVDTKGYYSSEDAGSDINVYRKGQEPEDMLIG</sequence>
<gene>
    <name evidence="2" type="ORF">COT94_03215</name>
</gene>
<reference evidence="3" key="1">
    <citation type="submission" date="2017-09" db="EMBL/GenBank/DDBJ databases">
        <title>Depth-based differentiation of microbial function through sediment-hosted aquifers and enrichment of novel symbionts in the deep terrestrial subsurface.</title>
        <authorList>
            <person name="Probst A.J."/>
            <person name="Ladd B."/>
            <person name="Jarett J.K."/>
            <person name="Geller-Mcgrath D.E."/>
            <person name="Sieber C.M.K."/>
            <person name="Emerson J.B."/>
            <person name="Anantharaman K."/>
            <person name="Thomas B.C."/>
            <person name="Malmstrom R."/>
            <person name="Stieglmeier M."/>
            <person name="Klingl A."/>
            <person name="Woyke T."/>
            <person name="Ryan C.M."/>
            <person name="Banfield J.F."/>
        </authorList>
    </citation>
    <scope>NUCLEOTIDE SEQUENCE [LARGE SCALE GENOMIC DNA]</scope>
</reference>
<evidence type="ECO:0000256" key="1">
    <source>
        <dbReference type="SAM" id="Phobius"/>
    </source>
</evidence>
<comment type="caution">
    <text evidence="2">The sequence shown here is derived from an EMBL/GenBank/DDBJ whole genome shotgun (WGS) entry which is preliminary data.</text>
</comment>